<gene>
    <name evidence="2" type="ORF">AVEN_1884_1</name>
</gene>
<dbReference type="Proteomes" id="UP000499080">
    <property type="component" value="Unassembled WGS sequence"/>
</dbReference>
<name>A0A4Y2G868_ARAVE</name>
<protein>
    <submittedName>
        <fullName evidence="2">Uncharacterized protein</fullName>
    </submittedName>
</protein>
<feature type="region of interest" description="Disordered" evidence="1">
    <location>
        <begin position="62"/>
        <end position="100"/>
    </location>
</feature>
<evidence type="ECO:0000256" key="1">
    <source>
        <dbReference type="SAM" id="MobiDB-lite"/>
    </source>
</evidence>
<accession>A0A4Y2G868</accession>
<comment type="caution">
    <text evidence="2">The sequence shown here is derived from an EMBL/GenBank/DDBJ whole genome shotgun (WGS) entry which is preliminary data.</text>
</comment>
<organism evidence="2 3">
    <name type="scientific">Araneus ventricosus</name>
    <name type="common">Orbweaver spider</name>
    <name type="synonym">Epeira ventricosa</name>
    <dbReference type="NCBI Taxonomy" id="182803"/>
    <lineage>
        <taxon>Eukaryota</taxon>
        <taxon>Metazoa</taxon>
        <taxon>Ecdysozoa</taxon>
        <taxon>Arthropoda</taxon>
        <taxon>Chelicerata</taxon>
        <taxon>Arachnida</taxon>
        <taxon>Araneae</taxon>
        <taxon>Araneomorphae</taxon>
        <taxon>Entelegynae</taxon>
        <taxon>Araneoidea</taxon>
        <taxon>Araneidae</taxon>
        <taxon>Araneus</taxon>
    </lineage>
</organism>
<evidence type="ECO:0000313" key="2">
    <source>
        <dbReference type="EMBL" id="GBM49551.1"/>
    </source>
</evidence>
<reference evidence="2 3" key="1">
    <citation type="journal article" date="2019" name="Sci. Rep.">
        <title>Orb-weaving spider Araneus ventricosus genome elucidates the spidroin gene catalogue.</title>
        <authorList>
            <person name="Kono N."/>
            <person name="Nakamura H."/>
            <person name="Ohtoshi R."/>
            <person name="Moran D.A.P."/>
            <person name="Shinohara A."/>
            <person name="Yoshida Y."/>
            <person name="Fujiwara M."/>
            <person name="Mori M."/>
            <person name="Tomita M."/>
            <person name="Arakawa K."/>
        </authorList>
    </citation>
    <scope>NUCLEOTIDE SEQUENCE [LARGE SCALE GENOMIC DNA]</scope>
</reference>
<dbReference type="EMBL" id="BGPR01001262">
    <property type="protein sequence ID" value="GBM49551.1"/>
    <property type="molecule type" value="Genomic_DNA"/>
</dbReference>
<dbReference type="AlphaFoldDB" id="A0A4Y2G868"/>
<keyword evidence="3" id="KW-1185">Reference proteome</keyword>
<evidence type="ECO:0000313" key="3">
    <source>
        <dbReference type="Proteomes" id="UP000499080"/>
    </source>
</evidence>
<sequence length="100" mass="11059">MPQKPPWPSCKVSALVPESSRFEPDSTENPPCMGSVARQIIRSWQTSFPWCSVGVRRADANMRSSSSDRCSKLRAPSQNSPRVASKRGVNITKPNLSMPQ</sequence>
<proteinExistence type="predicted"/>